<dbReference type="RefSeq" id="WP_066171080.1">
    <property type="nucleotide sequence ID" value="NZ_CP136137.1"/>
</dbReference>
<gene>
    <name evidence="5" type="ORF">RVF87_02085</name>
</gene>
<dbReference type="PROSITE" id="PS00798">
    <property type="entry name" value="ALDOKETO_REDUCTASE_1"/>
    <property type="match status" value="1"/>
</dbReference>
<accession>A0ABZ2U2U6</accession>
<feature type="domain" description="NADP-dependent oxidoreductase" evidence="4">
    <location>
        <begin position="24"/>
        <end position="259"/>
    </location>
</feature>
<evidence type="ECO:0000313" key="5">
    <source>
        <dbReference type="EMBL" id="WYY07898.1"/>
    </source>
</evidence>
<keyword evidence="2" id="KW-0521">NADP</keyword>
<reference evidence="5 6" key="1">
    <citation type="journal article" date="2023" name="Virus Evol.">
        <title>Computational host range prediction-The good, the bad, and the ugly.</title>
        <authorList>
            <person name="Howell A.A."/>
            <person name="Versoza C.J."/>
            <person name="Pfeifer S.P."/>
        </authorList>
    </citation>
    <scope>NUCLEOTIDE SEQUENCE [LARGE SCALE GENOMIC DNA]</scope>
    <source>
        <strain evidence="5 6">1610/1b</strain>
    </source>
</reference>
<name>A0ABZ2U2U6_9ACTN</name>
<dbReference type="PANTHER" id="PTHR43827:SF3">
    <property type="entry name" value="NADP-DEPENDENT OXIDOREDUCTASE DOMAIN-CONTAINING PROTEIN"/>
    <property type="match status" value="1"/>
</dbReference>
<protein>
    <submittedName>
        <fullName evidence="5">Aldo/keto reductase</fullName>
    </submittedName>
</protein>
<dbReference type="Pfam" id="PF00248">
    <property type="entry name" value="Aldo_ket_red"/>
    <property type="match status" value="1"/>
</dbReference>
<dbReference type="Gene3D" id="3.20.20.100">
    <property type="entry name" value="NADP-dependent oxidoreductase domain"/>
    <property type="match status" value="1"/>
</dbReference>
<dbReference type="Proteomes" id="UP001479933">
    <property type="component" value="Chromosome"/>
</dbReference>
<evidence type="ECO:0000256" key="1">
    <source>
        <dbReference type="ARBA" id="ARBA00007905"/>
    </source>
</evidence>
<dbReference type="PIRSF" id="PIRSF000097">
    <property type="entry name" value="AKR"/>
    <property type="match status" value="1"/>
</dbReference>
<evidence type="ECO:0000313" key="6">
    <source>
        <dbReference type="Proteomes" id="UP001479933"/>
    </source>
</evidence>
<dbReference type="InterPro" id="IPR036812">
    <property type="entry name" value="NAD(P)_OxRdtase_dom_sf"/>
</dbReference>
<sequence>MSEIPTITLNNGVQMPQVGFGVFQVPDDGAQEAVEVALEKGYRSIDTATIYGNEQGVGRALAASGVDRDELFITTKLWIGDLGAGKAADALDASLERLALDYVDLYLIHWPAPATDDYLDTWQQLDALGTAKTRAIGVSNFLPEHLDRVAALGGAVPAVNQVELHPAFQNRETVEANRRYGIATEAWSPLAQGAALSEPAVVDAAERHEVTPAQVVLRWHVQHGTIVIPKSVTPSRIESNFDLFGFDLTASEMTAIDDLEAGGRIGKHPATFNG</sequence>
<dbReference type="EMBL" id="CP136137">
    <property type="protein sequence ID" value="WYY07898.1"/>
    <property type="molecule type" value="Genomic_DNA"/>
</dbReference>
<dbReference type="PRINTS" id="PR00069">
    <property type="entry name" value="ALDKETRDTASE"/>
</dbReference>
<evidence type="ECO:0000256" key="2">
    <source>
        <dbReference type="ARBA" id="ARBA00022857"/>
    </source>
</evidence>
<dbReference type="InterPro" id="IPR020471">
    <property type="entry name" value="AKR"/>
</dbReference>
<comment type="similarity">
    <text evidence="1">Belongs to the aldo/keto reductase family.</text>
</comment>
<keyword evidence="6" id="KW-1185">Reference proteome</keyword>
<dbReference type="PROSITE" id="PS00063">
    <property type="entry name" value="ALDOKETO_REDUCTASE_3"/>
    <property type="match status" value="1"/>
</dbReference>
<keyword evidence="3" id="KW-0560">Oxidoreductase</keyword>
<dbReference type="InterPro" id="IPR018170">
    <property type="entry name" value="Aldo/ket_reductase_CS"/>
</dbReference>
<dbReference type="PANTHER" id="PTHR43827">
    <property type="entry name" value="2,5-DIKETO-D-GLUCONIC ACID REDUCTASE"/>
    <property type="match status" value="1"/>
</dbReference>
<proteinExistence type="inferred from homology"/>
<organism evidence="5 6">
    <name type="scientific">Gordonia hydrophobica</name>
    <dbReference type="NCBI Taxonomy" id="40516"/>
    <lineage>
        <taxon>Bacteria</taxon>
        <taxon>Bacillati</taxon>
        <taxon>Actinomycetota</taxon>
        <taxon>Actinomycetes</taxon>
        <taxon>Mycobacteriales</taxon>
        <taxon>Gordoniaceae</taxon>
        <taxon>Gordonia</taxon>
    </lineage>
</organism>
<evidence type="ECO:0000256" key="3">
    <source>
        <dbReference type="ARBA" id="ARBA00023002"/>
    </source>
</evidence>
<dbReference type="SUPFAM" id="SSF51430">
    <property type="entry name" value="NAD(P)-linked oxidoreductase"/>
    <property type="match status" value="1"/>
</dbReference>
<dbReference type="InterPro" id="IPR023210">
    <property type="entry name" value="NADP_OxRdtase_dom"/>
</dbReference>
<evidence type="ECO:0000259" key="4">
    <source>
        <dbReference type="Pfam" id="PF00248"/>
    </source>
</evidence>